<organism evidence="16 17">
    <name type="scientific">Parasphingorhabdus marina DSM 22363</name>
    <dbReference type="NCBI Taxonomy" id="1123272"/>
    <lineage>
        <taxon>Bacteria</taxon>
        <taxon>Pseudomonadati</taxon>
        <taxon>Pseudomonadota</taxon>
        <taxon>Alphaproteobacteria</taxon>
        <taxon>Sphingomonadales</taxon>
        <taxon>Sphingomonadaceae</taxon>
        <taxon>Parasphingorhabdus</taxon>
    </lineage>
</organism>
<evidence type="ECO:0000256" key="4">
    <source>
        <dbReference type="ARBA" id="ARBA00022496"/>
    </source>
</evidence>
<evidence type="ECO:0000256" key="11">
    <source>
        <dbReference type="PROSITE-ProRule" id="PRU01360"/>
    </source>
</evidence>
<keyword evidence="3 11" id="KW-1134">Transmembrane beta strand</keyword>
<keyword evidence="5 11" id="KW-0812">Transmembrane</keyword>
<dbReference type="EMBL" id="FSQW01000001">
    <property type="protein sequence ID" value="SIN64167.1"/>
    <property type="molecule type" value="Genomic_DNA"/>
</dbReference>
<dbReference type="GO" id="GO:0006826">
    <property type="term" value="P:iron ion transport"/>
    <property type="evidence" value="ECO:0007669"/>
    <property type="project" value="UniProtKB-KW"/>
</dbReference>
<dbReference type="OrthoDB" id="9760494at2"/>
<keyword evidence="4" id="KW-0410">Iron transport</keyword>
<dbReference type="STRING" id="1123272.SAMN02745824_1354"/>
<dbReference type="Pfam" id="PF07715">
    <property type="entry name" value="Plug"/>
    <property type="match status" value="1"/>
</dbReference>
<dbReference type="Gene3D" id="2.170.130.10">
    <property type="entry name" value="TonB-dependent receptor, plug domain"/>
    <property type="match status" value="1"/>
</dbReference>
<keyword evidence="9 11" id="KW-0472">Membrane</keyword>
<keyword evidence="8 12" id="KW-0798">TonB box</keyword>
<feature type="chain" id="PRO_5012048651" evidence="13">
    <location>
        <begin position="28"/>
        <end position="793"/>
    </location>
</feature>
<dbReference type="PANTHER" id="PTHR32552:SF81">
    <property type="entry name" value="TONB-DEPENDENT OUTER MEMBRANE RECEPTOR"/>
    <property type="match status" value="1"/>
</dbReference>
<dbReference type="Gene3D" id="2.40.170.20">
    <property type="entry name" value="TonB-dependent receptor, beta-barrel domain"/>
    <property type="match status" value="1"/>
</dbReference>
<dbReference type="Proteomes" id="UP000185192">
    <property type="component" value="Unassembled WGS sequence"/>
</dbReference>
<dbReference type="InterPro" id="IPR012910">
    <property type="entry name" value="Plug_dom"/>
</dbReference>
<dbReference type="GO" id="GO:0009279">
    <property type="term" value="C:cell outer membrane"/>
    <property type="evidence" value="ECO:0007669"/>
    <property type="project" value="UniProtKB-SubCell"/>
</dbReference>
<name>A0A1N6D0B7_9SPHN</name>
<keyword evidence="7" id="KW-0406">Ion transport</keyword>
<evidence type="ECO:0000256" key="5">
    <source>
        <dbReference type="ARBA" id="ARBA00022692"/>
    </source>
</evidence>
<evidence type="ECO:0000256" key="9">
    <source>
        <dbReference type="ARBA" id="ARBA00023136"/>
    </source>
</evidence>
<proteinExistence type="inferred from homology"/>
<evidence type="ECO:0000256" key="12">
    <source>
        <dbReference type="RuleBase" id="RU003357"/>
    </source>
</evidence>
<gene>
    <name evidence="16" type="ORF">SAMN02745824_1354</name>
</gene>
<accession>A0A1N6D0B7</accession>
<dbReference type="InterPro" id="IPR000531">
    <property type="entry name" value="Beta-barrel_TonB"/>
</dbReference>
<evidence type="ECO:0000256" key="2">
    <source>
        <dbReference type="ARBA" id="ARBA00022448"/>
    </source>
</evidence>
<keyword evidence="13" id="KW-0732">Signal</keyword>
<dbReference type="InterPro" id="IPR037066">
    <property type="entry name" value="Plug_dom_sf"/>
</dbReference>
<dbReference type="Pfam" id="PF00593">
    <property type="entry name" value="TonB_dep_Rec_b-barrel"/>
    <property type="match status" value="1"/>
</dbReference>
<keyword evidence="6" id="KW-0408">Iron</keyword>
<evidence type="ECO:0000256" key="3">
    <source>
        <dbReference type="ARBA" id="ARBA00022452"/>
    </source>
</evidence>
<evidence type="ECO:0000256" key="1">
    <source>
        <dbReference type="ARBA" id="ARBA00004571"/>
    </source>
</evidence>
<evidence type="ECO:0000313" key="16">
    <source>
        <dbReference type="EMBL" id="SIN64167.1"/>
    </source>
</evidence>
<evidence type="ECO:0000256" key="13">
    <source>
        <dbReference type="SAM" id="SignalP"/>
    </source>
</evidence>
<protein>
    <submittedName>
        <fullName evidence="16">Iron complex outermembrane recepter protein</fullName>
    </submittedName>
</protein>
<evidence type="ECO:0000256" key="7">
    <source>
        <dbReference type="ARBA" id="ARBA00023065"/>
    </source>
</evidence>
<feature type="domain" description="TonB-dependent receptor-like beta-barrel" evidence="14">
    <location>
        <begin position="325"/>
        <end position="754"/>
    </location>
</feature>
<feature type="domain" description="TonB-dependent receptor plug" evidence="15">
    <location>
        <begin position="52"/>
        <end position="158"/>
    </location>
</feature>
<keyword evidence="17" id="KW-1185">Reference proteome</keyword>
<evidence type="ECO:0000256" key="6">
    <source>
        <dbReference type="ARBA" id="ARBA00023004"/>
    </source>
</evidence>
<evidence type="ECO:0000313" key="17">
    <source>
        <dbReference type="Proteomes" id="UP000185192"/>
    </source>
</evidence>
<dbReference type="PROSITE" id="PS52016">
    <property type="entry name" value="TONB_DEPENDENT_REC_3"/>
    <property type="match status" value="1"/>
</dbReference>
<feature type="signal peptide" evidence="13">
    <location>
        <begin position="1"/>
        <end position="27"/>
    </location>
</feature>
<evidence type="ECO:0000256" key="10">
    <source>
        <dbReference type="ARBA" id="ARBA00023237"/>
    </source>
</evidence>
<dbReference type="RefSeq" id="WP_074204277.1">
    <property type="nucleotide sequence ID" value="NZ_FSQW01000001.1"/>
</dbReference>
<comment type="similarity">
    <text evidence="11 12">Belongs to the TonB-dependent receptor family.</text>
</comment>
<dbReference type="InterPro" id="IPR039426">
    <property type="entry name" value="TonB-dep_rcpt-like"/>
</dbReference>
<dbReference type="SUPFAM" id="SSF56935">
    <property type="entry name" value="Porins"/>
    <property type="match status" value="1"/>
</dbReference>
<dbReference type="PANTHER" id="PTHR32552">
    <property type="entry name" value="FERRICHROME IRON RECEPTOR-RELATED"/>
    <property type="match status" value="1"/>
</dbReference>
<evidence type="ECO:0000259" key="14">
    <source>
        <dbReference type="Pfam" id="PF00593"/>
    </source>
</evidence>
<evidence type="ECO:0000259" key="15">
    <source>
        <dbReference type="Pfam" id="PF07715"/>
    </source>
</evidence>
<evidence type="ECO:0000256" key="8">
    <source>
        <dbReference type="ARBA" id="ARBA00023077"/>
    </source>
</evidence>
<dbReference type="InterPro" id="IPR036942">
    <property type="entry name" value="Beta-barrel_TonB_sf"/>
</dbReference>
<keyword evidence="2 11" id="KW-0813">Transport</keyword>
<dbReference type="AlphaFoldDB" id="A0A1N6D0B7"/>
<keyword evidence="10 11" id="KW-0998">Cell outer membrane</keyword>
<comment type="subcellular location">
    <subcellularLocation>
        <location evidence="1 11">Cell outer membrane</location>
        <topology evidence="1 11">Multi-pass membrane protein</topology>
    </subcellularLocation>
</comment>
<reference evidence="17" key="1">
    <citation type="submission" date="2016-11" db="EMBL/GenBank/DDBJ databases">
        <authorList>
            <person name="Varghese N."/>
            <person name="Submissions S."/>
        </authorList>
    </citation>
    <scope>NUCLEOTIDE SEQUENCE [LARGE SCALE GENOMIC DNA]</scope>
    <source>
        <strain evidence="17">DSM 22363</strain>
    </source>
</reference>
<sequence>MKTRFEKTSLLALATMMAAGLPSQVMAQEAEAADDADSGIIVVTARNREENIQSVPLAITAFSEEDIARQSIQELDDVARFTPGFSFEDFSGGFAQPTIRGQATARVTALESNVSAFYDGIYIPRSWAVDLGTANLQRIEVVKGPQSARYGRNAFSGAINYLPKKAVLDGEISGEIEATVGIDERRDIGAFINFAVSDNFALAASYDYSTYDGSWENSHPFANADIPGPSTEGNVGGWENQSISVSAIAELSPGFTIEASYNYFDVQNEARASNYLAEQTGDGNCGNARSIFFAPATLPLICGELPAPGETTTNDPRGYGAQAETGIFRFNANLEITDSLTVDYTFGNVNGDVDIATSGEPDPINCGTLVGPPTFDALCNFQNAPIGDIDYDTHELRIVFDNGGPIRGAIGGFLSDGVDNFRFNSLSLPVITDANNIVTVPGTPVPVGGAFQPGPFGITLQDATTTTEVVSIFGEIQWTSGDGATRIGAEGRYSETEVTTDDNRRTLTLNDTFKVFTPRITVEHDLTDESLIFATAARGAKAGGFNATAIDPANRVFGPEFNWTYELGTKNTLADGRITLNASVFYTDWSDIQINSPDPDSPNPNAVNITLNLGDATVYGIELAGRFQATDNLSFDATFSHTEAEYSSGTVDARYARDPGVTSDPPCDDIVCNSNGDIGGNEVERQAPTQVSFGAQWDAPLGDAGDYFIRTDLTWQSDFFADSGNTGVIPSRFLVNGRAGVTVENVDVSIWVRNAFDKKYVSNAFVVLLPFGNTYGEFFGERRSFGVTTKVRF</sequence>